<dbReference type="InterPro" id="IPR036291">
    <property type="entry name" value="NAD(P)-bd_dom_sf"/>
</dbReference>
<dbReference type="GeneID" id="26802538"/>
<feature type="binding site" evidence="2">
    <location>
        <position position="68"/>
    </location>
    <ligand>
        <name>NADPH</name>
        <dbReference type="ChEBI" id="CHEBI:57783"/>
    </ligand>
</feature>
<dbReference type="InterPro" id="IPR053790">
    <property type="entry name" value="P5CR-like_CS"/>
</dbReference>
<evidence type="ECO:0000256" key="1">
    <source>
        <dbReference type="ARBA" id="ARBA00005525"/>
    </source>
</evidence>
<feature type="binding site" evidence="2">
    <location>
        <begin position="81"/>
        <end position="84"/>
    </location>
    <ligand>
        <name>NADP(+)</name>
        <dbReference type="ChEBI" id="CHEBI:58349"/>
    </ligand>
</feature>
<dbReference type="InterPro" id="IPR008927">
    <property type="entry name" value="6-PGluconate_DH-like_C_sf"/>
</dbReference>
<dbReference type="SUPFAM" id="SSF51735">
    <property type="entry name" value="NAD(P)-binding Rossmann-fold domains"/>
    <property type="match status" value="1"/>
</dbReference>
<dbReference type="STRING" id="1509407.A0A0L1JH11"/>
<keyword evidence="2" id="KW-0521">NADP</keyword>
<dbReference type="EMBL" id="JNOM01000006">
    <property type="protein sequence ID" value="KNG91054.1"/>
    <property type="molecule type" value="Genomic_DNA"/>
</dbReference>
<dbReference type="RefSeq" id="XP_015411977.1">
    <property type="nucleotide sequence ID" value="XM_015545992.1"/>
</dbReference>
<reference evidence="5 6" key="1">
    <citation type="submission" date="2014-06" db="EMBL/GenBank/DDBJ databases">
        <title>The Genome of the Aflatoxigenic Filamentous Fungus Aspergillus nomius.</title>
        <authorList>
            <person name="Moore M.G."/>
            <person name="Shannon B.M."/>
            <person name="Brian M.M."/>
        </authorList>
    </citation>
    <scope>NUCLEOTIDE SEQUENCE [LARGE SCALE GENOMIC DNA]</scope>
    <source>
        <strain evidence="5 6">NRRL 13137</strain>
    </source>
</reference>
<sequence>MPTTLAFIGCGNMGSAILSGLLDATRSEPATAKITHFTVSTKSATSAAKLRAEYAADSSRVTVAHGANVRAMQDADIVMLACKPFLAQSILAEPGVAAALAGKFVISVMAGKTPAEIMEFVYGNDGGSASQTEDRPVIVTAMPNVAARLRQSMTIVEENDALSPERAEVLKWIFEQIGTVKFVAPDLVNAGSMVSGAAMALMTVAVDGIMDGAVMEGFRRPDAMEVSAQVLEGLAGLLREGVHPAVLRESISSPKGCTIQGLYALEKNGVRGAYAEALVRGIKHLRGET</sequence>
<dbReference type="SUPFAM" id="SSF48179">
    <property type="entry name" value="6-phosphogluconate dehydrogenase C-terminal domain-like"/>
    <property type="match status" value="1"/>
</dbReference>
<dbReference type="PANTHER" id="PTHR11645">
    <property type="entry name" value="PYRROLINE-5-CARBOXYLATE REDUCTASE"/>
    <property type="match status" value="1"/>
</dbReference>
<dbReference type="PANTHER" id="PTHR11645:SF21">
    <property type="entry name" value="HYPOTHETICAL PYRROLINE-5-CARBOXYLATE REDUCTASE (EUROFUNG)"/>
    <property type="match status" value="1"/>
</dbReference>
<dbReference type="Pfam" id="PF14748">
    <property type="entry name" value="P5CR_dimer"/>
    <property type="match status" value="1"/>
</dbReference>
<proteinExistence type="inferred from homology"/>
<dbReference type="InterPro" id="IPR028939">
    <property type="entry name" value="P5C_Rdtase_cat_N"/>
</dbReference>
<dbReference type="GO" id="GO:0055129">
    <property type="term" value="P:L-proline biosynthetic process"/>
    <property type="evidence" value="ECO:0007669"/>
    <property type="project" value="TreeGrafter"/>
</dbReference>
<dbReference type="GO" id="GO:0004735">
    <property type="term" value="F:pyrroline-5-carboxylate reductase activity"/>
    <property type="evidence" value="ECO:0007669"/>
    <property type="project" value="InterPro"/>
</dbReference>
<evidence type="ECO:0000313" key="6">
    <source>
        <dbReference type="Proteomes" id="UP000037505"/>
    </source>
</evidence>
<organism evidence="5 6">
    <name type="scientific">Aspergillus nomiae NRRL (strain ATCC 15546 / NRRL 13137 / CBS 260.88 / M93)</name>
    <dbReference type="NCBI Taxonomy" id="1509407"/>
    <lineage>
        <taxon>Eukaryota</taxon>
        <taxon>Fungi</taxon>
        <taxon>Dikarya</taxon>
        <taxon>Ascomycota</taxon>
        <taxon>Pezizomycotina</taxon>
        <taxon>Eurotiomycetes</taxon>
        <taxon>Eurotiomycetidae</taxon>
        <taxon>Eurotiales</taxon>
        <taxon>Aspergillaceae</taxon>
        <taxon>Aspergillus</taxon>
        <taxon>Aspergillus subgen. Circumdati</taxon>
    </lineage>
</organism>
<comment type="caution">
    <text evidence="5">The sequence shown here is derived from an EMBL/GenBank/DDBJ whole genome shotgun (WGS) entry which is preliminary data.</text>
</comment>
<feature type="binding site" evidence="2">
    <location>
        <begin position="8"/>
        <end position="13"/>
    </location>
    <ligand>
        <name>NADP(+)</name>
        <dbReference type="ChEBI" id="CHEBI:58349"/>
    </ligand>
</feature>
<dbReference type="InterPro" id="IPR000304">
    <property type="entry name" value="Pyrroline-COOH_reductase"/>
</dbReference>
<keyword evidence="6" id="KW-1185">Reference proteome</keyword>
<gene>
    <name evidence="5" type="ORF">ANOM_000734</name>
</gene>
<dbReference type="Gene3D" id="1.10.3730.10">
    <property type="entry name" value="ProC C-terminal domain-like"/>
    <property type="match status" value="1"/>
</dbReference>
<dbReference type="AlphaFoldDB" id="A0A0L1JH11"/>
<dbReference type="PIRSF" id="PIRSF000193">
    <property type="entry name" value="Pyrrol-5-carb_rd"/>
    <property type="match status" value="1"/>
</dbReference>
<protein>
    <submittedName>
        <fullName evidence="5">Pyrroline-5-carboxylate reductase</fullName>
    </submittedName>
</protein>
<dbReference type="HAMAP" id="MF_01925">
    <property type="entry name" value="P5C_reductase"/>
    <property type="match status" value="1"/>
</dbReference>
<accession>A0A0L1JH11</accession>
<dbReference type="OrthoDB" id="10263291at2759"/>
<dbReference type="Pfam" id="PF03807">
    <property type="entry name" value="F420_oxidored"/>
    <property type="match status" value="1"/>
</dbReference>
<dbReference type="Proteomes" id="UP000037505">
    <property type="component" value="Unassembled WGS sequence"/>
</dbReference>
<evidence type="ECO:0000259" key="4">
    <source>
        <dbReference type="Pfam" id="PF14748"/>
    </source>
</evidence>
<feature type="domain" description="Pyrroline-5-carboxylate reductase catalytic N-terminal" evidence="3">
    <location>
        <begin position="5"/>
        <end position="111"/>
    </location>
</feature>
<feature type="domain" description="Pyrroline-5-carboxylate reductase dimerisation" evidence="4">
    <location>
        <begin position="187"/>
        <end position="283"/>
    </location>
</feature>
<evidence type="ECO:0000313" key="5">
    <source>
        <dbReference type="EMBL" id="KNG91054.1"/>
    </source>
</evidence>
<comment type="similarity">
    <text evidence="1">Belongs to the pyrroline-5-carboxylate reductase family.</text>
</comment>
<name>A0A0L1JH11_ASPN3</name>
<evidence type="ECO:0000259" key="3">
    <source>
        <dbReference type="Pfam" id="PF03807"/>
    </source>
</evidence>
<dbReference type="PROSITE" id="PS00521">
    <property type="entry name" value="P5CR"/>
    <property type="match status" value="1"/>
</dbReference>
<dbReference type="Gene3D" id="3.40.50.720">
    <property type="entry name" value="NAD(P)-binding Rossmann-like Domain"/>
    <property type="match status" value="1"/>
</dbReference>
<evidence type="ECO:0000256" key="2">
    <source>
        <dbReference type="PIRSR" id="PIRSR000193-1"/>
    </source>
</evidence>
<dbReference type="InterPro" id="IPR029036">
    <property type="entry name" value="P5CR_dimer"/>
</dbReference>